<proteinExistence type="predicted"/>
<accession>A0A091C2X6</accession>
<name>A0A091C2X6_9GAMM</name>
<dbReference type="PANTHER" id="PTHR42837:SF2">
    <property type="entry name" value="MEMBRANE METALLOPROTEASE ARASP2, CHLOROPLASTIC-RELATED"/>
    <property type="match status" value="1"/>
</dbReference>
<evidence type="ECO:0000313" key="6">
    <source>
        <dbReference type="Proteomes" id="UP000029391"/>
    </source>
</evidence>
<evidence type="ECO:0000313" key="5">
    <source>
        <dbReference type="EMBL" id="KFN50970.1"/>
    </source>
</evidence>
<dbReference type="EMBL" id="AWXU01000013">
    <property type="protein sequence ID" value="KFN50970.1"/>
    <property type="molecule type" value="Genomic_DNA"/>
</dbReference>
<dbReference type="PANTHER" id="PTHR42837">
    <property type="entry name" value="REGULATOR OF SIGMA-E PROTEASE RSEP"/>
    <property type="match status" value="1"/>
</dbReference>
<organism evidence="5 6">
    <name type="scientific">Arenimonas composti TR7-09 = DSM 18010</name>
    <dbReference type="NCBI Taxonomy" id="1121013"/>
    <lineage>
        <taxon>Bacteria</taxon>
        <taxon>Pseudomonadati</taxon>
        <taxon>Pseudomonadota</taxon>
        <taxon>Gammaproteobacteria</taxon>
        <taxon>Lysobacterales</taxon>
        <taxon>Lysobacteraceae</taxon>
        <taxon>Arenimonas</taxon>
    </lineage>
</organism>
<dbReference type="Gene3D" id="2.30.42.10">
    <property type="match status" value="2"/>
</dbReference>
<keyword evidence="6" id="KW-1185">Reference proteome</keyword>
<dbReference type="AlphaFoldDB" id="A0A091C2X6"/>
<dbReference type="SMART" id="SM00228">
    <property type="entry name" value="PDZ"/>
    <property type="match status" value="2"/>
</dbReference>
<dbReference type="SUPFAM" id="SSF50156">
    <property type="entry name" value="PDZ domain-like"/>
    <property type="match status" value="2"/>
</dbReference>
<dbReference type="GO" id="GO:0006508">
    <property type="term" value="P:proteolysis"/>
    <property type="evidence" value="ECO:0007669"/>
    <property type="project" value="InterPro"/>
</dbReference>
<dbReference type="eggNOG" id="COG0265">
    <property type="taxonomic scope" value="Bacteria"/>
</dbReference>
<feature type="non-terminal residue" evidence="5">
    <location>
        <position position="345"/>
    </location>
</feature>
<dbReference type="Pfam" id="PF13180">
    <property type="entry name" value="PDZ_2"/>
    <property type="match status" value="2"/>
</dbReference>
<evidence type="ECO:0000256" key="2">
    <source>
        <dbReference type="SAM" id="Coils"/>
    </source>
</evidence>
<gene>
    <name evidence="5" type="ORF">P873_05025</name>
</gene>
<sequence>MKSRLLPLALTVALAVPVVAVAAEPAPRAPTAADRAAIAAARAELDRARAELERAAARVAELDSTDLERLRFQVIEAAEAAAARPGIGIVMASNPEGGVRIAAVTPDGPADKAGLRAGDVLVSVDGRRISGGGGAGDDSAIASARTQLHDLRKGQQLRIGYRRDGRDGEALVTVDDISRVMVFTRDAGNHAREARRHAEFARGEAARALELIAPGVRVDLERIAAAPCAAGDADCRVPVLSEAFRWNGLNLAALEPKLGRYFGTDRGVLVISGGDTVGGLEPGDVIRRIGGEAVATPRDAMRLLRDRGEGEKVRVDVLRERAERSVEVTVPEAPPLRWFAPPPPT</sequence>
<reference evidence="5 6" key="1">
    <citation type="submission" date="2013-09" db="EMBL/GenBank/DDBJ databases">
        <title>Genome sequencing of Arenimonas composti.</title>
        <authorList>
            <person name="Chen F."/>
            <person name="Wang G."/>
        </authorList>
    </citation>
    <scope>NUCLEOTIDE SEQUENCE [LARGE SCALE GENOMIC DNA]</scope>
    <source>
        <strain evidence="5 6">TR7-09</strain>
    </source>
</reference>
<evidence type="ECO:0000256" key="3">
    <source>
        <dbReference type="SAM" id="SignalP"/>
    </source>
</evidence>
<evidence type="ECO:0000256" key="1">
    <source>
        <dbReference type="ARBA" id="ARBA00001947"/>
    </source>
</evidence>
<dbReference type="RefSeq" id="WP_043797164.1">
    <property type="nucleotide sequence ID" value="NZ_AWXU01000013.1"/>
</dbReference>
<dbReference type="GO" id="GO:0016020">
    <property type="term" value="C:membrane"/>
    <property type="evidence" value="ECO:0007669"/>
    <property type="project" value="InterPro"/>
</dbReference>
<dbReference type="OrthoDB" id="5953789at2"/>
<comment type="caution">
    <text evidence="5">The sequence shown here is derived from an EMBL/GenBank/DDBJ whole genome shotgun (WGS) entry which is preliminary data.</text>
</comment>
<dbReference type="PROSITE" id="PS50106">
    <property type="entry name" value="PDZ"/>
    <property type="match status" value="1"/>
</dbReference>
<dbReference type="GO" id="GO:0004222">
    <property type="term" value="F:metalloendopeptidase activity"/>
    <property type="evidence" value="ECO:0007669"/>
    <property type="project" value="InterPro"/>
</dbReference>
<dbReference type="InterPro" id="IPR001478">
    <property type="entry name" value="PDZ"/>
</dbReference>
<comment type="cofactor">
    <cofactor evidence="1">
        <name>Zn(2+)</name>
        <dbReference type="ChEBI" id="CHEBI:29105"/>
    </cofactor>
</comment>
<evidence type="ECO:0000259" key="4">
    <source>
        <dbReference type="PROSITE" id="PS50106"/>
    </source>
</evidence>
<keyword evidence="2" id="KW-0175">Coiled coil</keyword>
<keyword evidence="3" id="KW-0732">Signal</keyword>
<feature type="chain" id="PRO_5001872063" description="PDZ domain-containing protein" evidence="3">
    <location>
        <begin position="23"/>
        <end position="345"/>
    </location>
</feature>
<dbReference type="InterPro" id="IPR036034">
    <property type="entry name" value="PDZ_sf"/>
</dbReference>
<dbReference type="InterPro" id="IPR004387">
    <property type="entry name" value="Pept_M50_Zn"/>
</dbReference>
<dbReference type="STRING" id="1121013.GCA_000426365_01588"/>
<dbReference type="Proteomes" id="UP000029391">
    <property type="component" value="Unassembled WGS sequence"/>
</dbReference>
<feature type="coiled-coil region" evidence="2">
    <location>
        <begin position="38"/>
        <end position="65"/>
    </location>
</feature>
<protein>
    <recommendedName>
        <fullName evidence="4">PDZ domain-containing protein</fullName>
    </recommendedName>
</protein>
<feature type="signal peptide" evidence="3">
    <location>
        <begin position="1"/>
        <end position="22"/>
    </location>
</feature>
<feature type="domain" description="PDZ" evidence="4">
    <location>
        <begin position="74"/>
        <end position="131"/>
    </location>
</feature>